<name>A0A1D3D0V1_9EIME</name>
<organism evidence="2 3">
    <name type="scientific">Cyclospora cayetanensis</name>
    <dbReference type="NCBI Taxonomy" id="88456"/>
    <lineage>
        <taxon>Eukaryota</taxon>
        <taxon>Sar</taxon>
        <taxon>Alveolata</taxon>
        <taxon>Apicomplexa</taxon>
        <taxon>Conoidasida</taxon>
        <taxon>Coccidia</taxon>
        <taxon>Eucoccidiorida</taxon>
        <taxon>Eimeriorina</taxon>
        <taxon>Eimeriidae</taxon>
        <taxon>Cyclospora</taxon>
    </lineage>
</organism>
<dbReference type="EMBL" id="JROU02001214">
    <property type="protein sequence ID" value="OEH77080.1"/>
    <property type="molecule type" value="Genomic_DNA"/>
</dbReference>
<evidence type="ECO:0000256" key="1">
    <source>
        <dbReference type="SAM" id="MobiDB-lite"/>
    </source>
</evidence>
<gene>
    <name evidence="2" type="ORF">cyc_06294</name>
</gene>
<dbReference type="VEuPathDB" id="ToxoDB:cyc_06294"/>
<dbReference type="GO" id="GO:0016301">
    <property type="term" value="F:kinase activity"/>
    <property type="evidence" value="ECO:0007669"/>
    <property type="project" value="UniProtKB-KW"/>
</dbReference>
<keyword evidence="3" id="KW-1185">Reference proteome</keyword>
<reference evidence="2 3" key="1">
    <citation type="journal article" date="2016" name="BMC Genomics">
        <title>Comparative genomics reveals Cyclospora cayetanensis possesses coccidia-like metabolism and invasion components but unique surface antigens.</title>
        <authorList>
            <person name="Liu S."/>
            <person name="Wang L."/>
            <person name="Zheng H."/>
            <person name="Xu Z."/>
            <person name="Roellig D.M."/>
            <person name="Li N."/>
            <person name="Frace M.A."/>
            <person name="Tang K."/>
            <person name="Arrowood M.J."/>
            <person name="Moss D.M."/>
            <person name="Zhang L."/>
            <person name="Feng Y."/>
            <person name="Xiao L."/>
        </authorList>
    </citation>
    <scope>NUCLEOTIDE SEQUENCE [LARGE SCALE GENOMIC DNA]</scope>
    <source>
        <strain evidence="2 3">CHN_HEN01</strain>
    </source>
</reference>
<evidence type="ECO:0000313" key="3">
    <source>
        <dbReference type="Proteomes" id="UP000095192"/>
    </source>
</evidence>
<protein>
    <submittedName>
        <fullName evidence="2">Pantothenate kinase</fullName>
    </submittedName>
</protein>
<dbReference type="Proteomes" id="UP000095192">
    <property type="component" value="Unassembled WGS sequence"/>
</dbReference>
<comment type="caution">
    <text evidence="2">The sequence shown here is derived from an EMBL/GenBank/DDBJ whole genome shotgun (WGS) entry which is preliminary data.</text>
</comment>
<keyword evidence="2" id="KW-0418">Kinase</keyword>
<feature type="region of interest" description="Disordered" evidence="1">
    <location>
        <begin position="1"/>
        <end position="35"/>
    </location>
</feature>
<evidence type="ECO:0000313" key="2">
    <source>
        <dbReference type="EMBL" id="OEH77080.1"/>
    </source>
</evidence>
<dbReference type="InParanoid" id="A0A1D3D0V1"/>
<dbReference type="AlphaFoldDB" id="A0A1D3D0V1"/>
<keyword evidence="2" id="KW-0808">Transferase</keyword>
<proteinExistence type="predicted"/>
<sequence length="84" mass="9273">MAARAASRISPPANQKACSSLREKLSQRQPKEQTSVIRQASLSEHPEFLTQPSEADVVRSLLAMMSFNLAQQSFLHAVLHGLDK</sequence>
<feature type="compositionally biased region" description="Basic and acidic residues" evidence="1">
    <location>
        <begin position="21"/>
        <end position="31"/>
    </location>
</feature>
<accession>A0A1D3D0V1</accession>
<feature type="compositionally biased region" description="Low complexity" evidence="1">
    <location>
        <begin position="1"/>
        <end position="13"/>
    </location>
</feature>